<evidence type="ECO:0000313" key="4">
    <source>
        <dbReference type="EMBL" id="QRW26838.1"/>
    </source>
</evidence>
<feature type="compositionally biased region" description="Basic residues" evidence="1">
    <location>
        <begin position="20"/>
        <end position="29"/>
    </location>
</feature>
<dbReference type="RefSeq" id="XP_043187075.1">
    <property type="nucleotide sequence ID" value="XM_043321252.1"/>
</dbReference>
<protein>
    <submittedName>
        <fullName evidence="4">Methyltransferase domain protein</fullName>
    </submittedName>
</protein>
<dbReference type="Proteomes" id="UP000650533">
    <property type="component" value="Chromosome 16"/>
</dbReference>
<proteinExistence type="predicted"/>
<feature type="domain" description="Methyltransferase type 11" evidence="2">
    <location>
        <begin position="265"/>
        <end position="363"/>
    </location>
</feature>
<dbReference type="CDD" id="cd02440">
    <property type="entry name" value="AdoMet_MTases"/>
    <property type="match status" value="2"/>
</dbReference>
<organism evidence="4 5">
    <name type="scientific">Rhizoctonia solani</name>
    <dbReference type="NCBI Taxonomy" id="456999"/>
    <lineage>
        <taxon>Eukaryota</taxon>
        <taxon>Fungi</taxon>
        <taxon>Dikarya</taxon>
        <taxon>Basidiomycota</taxon>
        <taxon>Agaricomycotina</taxon>
        <taxon>Agaricomycetes</taxon>
        <taxon>Cantharellales</taxon>
        <taxon>Ceratobasidiaceae</taxon>
        <taxon>Rhizoctonia</taxon>
    </lineage>
</organism>
<feature type="domain" description="Methyltransferase type 12" evidence="3">
    <location>
        <begin position="84"/>
        <end position="184"/>
    </location>
</feature>
<keyword evidence="4" id="KW-0489">Methyltransferase</keyword>
<evidence type="ECO:0000313" key="5">
    <source>
        <dbReference type="Proteomes" id="UP000650533"/>
    </source>
</evidence>
<dbReference type="Pfam" id="PF08241">
    <property type="entry name" value="Methyltransf_11"/>
    <property type="match status" value="1"/>
</dbReference>
<dbReference type="InterPro" id="IPR013217">
    <property type="entry name" value="Methyltransf_12"/>
</dbReference>
<dbReference type="GO" id="GO:0008757">
    <property type="term" value="F:S-adenosylmethionine-dependent methyltransferase activity"/>
    <property type="evidence" value="ECO:0007669"/>
    <property type="project" value="InterPro"/>
</dbReference>
<gene>
    <name evidence="4" type="ORF">RhiXN_01433</name>
</gene>
<reference evidence="4" key="1">
    <citation type="submission" date="2020-05" db="EMBL/GenBank/DDBJ databases">
        <title>Evolutionary and genomic comparisons of hybrid uninucleate and nonhybrid Rhizoctonia fungi.</title>
        <authorList>
            <person name="Li C."/>
            <person name="Chen X."/>
        </authorList>
    </citation>
    <scope>NUCLEOTIDE SEQUENCE</scope>
    <source>
        <strain evidence="4">AG-1 IA</strain>
    </source>
</reference>
<dbReference type="InterPro" id="IPR029063">
    <property type="entry name" value="SAM-dependent_MTases_sf"/>
</dbReference>
<dbReference type="EMBL" id="CP059673">
    <property type="protein sequence ID" value="QRW26838.1"/>
    <property type="molecule type" value="Genomic_DNA"/>
</dbReference>
<evidence type="ECO:0000259" key="3">
    <source>
        <dbReference type="Pfam" id="PF08242"/>
    </source>
</evidence>
<dbReference type="AlphaFoldDB" id="A0A8H8P8P3"/>
<dbReference type="GeneID" id="67023715"/>
<keyword evidence="4" id="KW-0808">Transferase</keyword>
<feature type="region of interest" description="Disordered" evidence="1">
    <location>
        <begin position="1"/>
        <end position="32"/>
    </location>
</feature>
<dbReference type="PANTHER" id="PTHR43861">
    <property type="entry name" value="TRANS-ACONITATE 2-METHYLTRANSFERASE-RELATED"/>
    <property type="match status" value="1"/>
</dbReference>
<sequence length="403" mass="43847">MSQASFHSHAHTESSTGYHTHGHHAHGHHATGGLKEANRQYFDGLAHSHEGGYENIPIAQPMADKACAAILEAFSFDKSQTVVMDFACGVGLISERLSPHSKSIIGVDISSKSADFYNERAAKQGVPPDQMKAICVDLTERSKAEEDVFGGIEFDVIVCSAAYHHFDDINQMTKVLASYLKPGTGVLIVIDIKESPEAANSLSSHNSHPNEGGVKEANRQYFDSQAHHHSGGYEASPARQLATQKAAATILEAVSFDEDKTIVMDYACGTGLLSQQLAPHTKTLIGVDISPKSVEYYNERVANQGIPPEEMRAICTELVERNTSDTDPFDGVEFDVIVCTQAYHHFDDIDDVTKTLASYLKPGTGVLVVVDMIRSSESEKLHKDHGKCFGIYRKSGLNSALSK</sequence>
<dbReference type="Gene3D" id="3.40.50.150">
    <property type="entry name" value="Vaccinia Virus protein VP39"/>
    <property type="match status" value="2"/>
</dbReference>
<evidence type="ECO:0000256" key="1">
    <source>
        <dbReference type="SAM" id="MobiDB-lite"/>
    </source>
</evidence>
<dbReference type="GO" id="GO:0032259">
    <property type="term" value="P:methylation"/>
    <property type="evidence" value="ECO:0007669"/>
    <property type="project" value="UniProtKB-KW"/>
</dbReference>
<dbReference type="SUPFAM" id="SSF53335">
    <property type="entry name" value="S-adenosyl-L-methionine-dependent methyltransferases"/>
    <property type="match status" value="2"/>
</dbReference>
<dbReference type="Pfam" id="PF08242">
    <property type="entry name" value="Methyltransf_12"/>
    <property type="match status" value="1"/>
</dbReference>
<dbReference type="KEGG" id="rsx:RhiXN_01433"/>
<accession>A0A8H8P8P3</accession>
<name>A0A8H8P8P3_9AGAM</name>
<evidence type="ECO:0000259" key="2">
    <source>
        <dbReference type="Pfam" id="PF08241"/>
    </source>
</evidence>
<dbReference type="InterPro" id="IPR013216">
    <property type="entry name" value="Methyltransf_11"/>
</dbReference>